<keyword evidence="2 5" id="KW-0812">Transmembrane</keyword>
<dbReference type="Pfam" id="PF13515">
    <property type="entry name" value="FUSC_2"/>
    <property type="match status" value="1"/>
</dbReference>
<feature type="transmembrane region" description="Helical" evidence="5">
    <location>
        <begin position="141"/>
        <end position="158"/>
    </location>
</feature>
<feature type="transmembrane region" description="Helical" evidence="5">
    <location>
        <begin position="368"/>
        <end position="393"/>
    </location>
</feature>
<name>A0AAW9ST09_CORAY</name>
<feature type="transmembrane region" description="Helical" evidence="5">
    <location>
        <begin position="436"/>
        <end position="454"/>
    </location>
</feature>
<feature type="transmembrane region" description="Helical" evidence="5">
    <location>
        <begin position="164"/>
        <end position="184"/>
    </location>
</feature>
<proteinExistence type="predicted"/>
<dbReference type="EMBL" id="JASOOY020000001">
    <property type="protein sequence ID" value="MEO3716019.1"/>
    <property type="molecule type" value="Genomic_DNA"/>
</dbReference>
<dbReference type="GO" id="GO:0016020">
    <property type="term" value="C:membrane"/>
    <property type="evidence" value="ECO:0007669"/>
    <property type="project" value="UniProtKB-SubCell"/>
</dbReference>
<sequence length="566" mass="60810">MSQTVELPPQPSAWQLFTAFHSRAQRWPGALRAALALFLPGALALLTGHGSEMLLIAAGGCVVIYGEGHPYRSRLRVMAIAGLCLVAGVMSGSFVGSVVHSEIASGGSNLWLLLIALFTTALATVGAFIQNALRLPPPGSFFIVMVSGGTTMVARLGFNPVETAMWATVGVLSAIVIGMAPRLWNPHGPEMAAVQSLESAIEAMEKSDSTSFAVHHQAQTALTDAWESLADAGIIRGSKIVKPSHTELVNRVIAAHQRLIAIRGRLGVHGSAVDIVDTPNLIDETQTTIPLARPSVSYRIFRSFDRYSHASMTATKVAITGGLAGLISVLVGLDRPDWAVVSALMTLQWGPDRTAGSIRGIHRMVGSIIGIFLYALLFSFGLDSWTLLIALAACQFGAEILVVKNYALTTIVTTPLALLLGGNVAGELAPIVTDRVLEVGIACALALAVLHFWPTESIEKHYLRHIPRCYRQMGALLGALLTGTPNQALDIRRDLQYELLSERQAISSLATNDPKTAAPHWDGHRRIRTAGYLLLDYCRTHPDIRPSHEEISKLAEVVQAAKSEEY</sequence>
<evidence type="ECO:0000313" key="8">
    <source>
        <dbReference type="Proteomes" id="UP001223646"/>
    </source>
</evidence>
<dbReference type="InterPro" id="IPR049453">
    <property type="entry name" value="Memb_transporter_dom"/>
</dbReference>
<dbReference type="AlphaFoldDB" id="A0AAW9ST09"/>
<evidence type="ECO:0000256" key="4">
    <source>
        <dbReference type="ARBA" id="ARBA00023136"/>
    </source>
</evidence>
<accession>A0AAW9ST09</accession>
<gene>
    <name evidence="7" type="ORF">QP460_000220</name>
</gene>
<reference evidence="7" key="2">
    <citation type="submission" date="2024-05" db="EMBL/GenBank/DDBJ databases">
        <authorList>
            <person name="Wolfe A."/>
        </authorList>
    </citation>
    <scope>NUCLEOTIDE SEQUENCE</scope>
    <source>
        <strain evidence="7">UMB1064</strain>
    </source>
</reference>
<evidence type="ECO:0000313" key="7">
    <source>
        <dbReference type="EMBL" id="MEO3716019.1"/>
    </source>
</evidence>
<evidence type="ECO:0000256" key="3">
    <source>
        <dbReference type="ARBA" id="ARBA00022989"/>
    </source>
</evidence>
<comment type="caution">
    <text evidence="7">The sequence shown here is derived from an EMBL/GenBank/DDBJ whole genome shotgun (WGS) entry which is preliminary data.</text>
</comment>
<feature type="transmembrane region" description="Helical" evidence="5">
    <location>
        <begin position="110"/>
        <end position="129"/>
    </location>
</feature>
<keyword evidence="3 5" id="KW-1133">Transmembrane helix</keyword>
<feature type="transmembrane region" description="Helical" evidence="5">
    <location>
        <begin position="405"/>
        <end position="424"/>
    </location>
</feature>
<keyword evidence="4 5" id="KW-0472">Membrane</keyword>
<reference evidence="7" key="1">
    <citation type="submission" date="2023-05" db="EMBL/GenBank/DDBJ databases">
        <authorList>
            <person name="Du J."/>
        </authorList>
    </citation>
    <scope>NUCLEOTIDE SEQUENCE</scope>
    <source>
        <strain evidence="7">UMB1064</strain>
    </source>
</reference>
<comment type="subcellular location">
    <subcellularLocation>
        <location evidence="1">Membrane</location>
        <topology evidence="1">Multi-pass membrane protein</topology>
    </subcellularLocation>
</comment>
<dbReference type="Proteomes" id="UP001223646">
    <property type="component" value="Unassembled WGS sequence"/>
</dbReference>
<evidence type="ECO:0000259" key="6">
    <source>
        <dbReference type="Pfam" id="PF13515"/>
    </source>
</evidence>
<dbReference type="RefSeq" id="WP_147721918.1">
    <property type="nucleotide sequence ID" value="NZ_JASOOY020000001.1"/>
</dbReference>
<protein>
    <submittedName>
        <fullName evidence="7">FUSC family protein</fullName>
    </submittedName>
</protein>
<organism evidence="7 8">
    <name type="scientific">Corynebacterium amycolatum</name>
    <dbReference type="NCBI Taxonomy" id="43765"/>
    <lineage>
        <taxon>Bacteria</taxon>
        <taxon>Bacillati</taxon>
        <taxon>Actinomycetota</taxon>
        <taxon>Actinomycetes</taxon>
        <taxon>Mycobacteriales</taxon>
        <taxon>Corynebacteriaceae</taxon>
        <taxon>Corynebacterium</taxon>
    </lineage>
</organism>
<evidence type="ECO:0000256" key="2">
    <source>
        <dbReference type="ARBA" id="ARBA00022692"/>
    </source>
</evidence>
<feature type="domain" description="Integral membrane bound transporter" evidence="6">
    <location>
        <begin position="323"/>
        <end position="449"/>
    </location>
</feature>
<feature type="transmembrane region" description="Helical" evidence="5">
    <location>
        <begin position="77"/>
        <end position="98"/>
    </location>
</feature>
<evidence type="ECO:0000256" key="5">
    <source>
        <dbReference type="SAM" id="Phobius"/>
    </source>
</evidence>
<evidence type="ECO:0000256" key="1">
    <source>
        <dbReference type="ARBA" id="ARBA00004141"/>
    </source>
</evidence>
<feature type="transmembrane region" description="Helical" evidence="5">
    <location>
        <begin position="37"/>
        <end position="65"/>
    </location>
</feature>